<dbReference type="Pfam" id="PF00270">
    <property type="entry name" value="DEAD"/>
    <property type="match status" value="1"/>
</dbReference>
<dbReference type="PROSITE" id="PS51194">
    <property type="entry name" value="HELICASE_CTER"/>
    <property type="match status" value="1"/>
</dbReference>
<keyword evidence="12 20" id="KW-0732">Signal</keyword>
<comment type="catalytic activity">
    <reaction evidence="1">
        <text>Release of an N-terminal dipeptide, Xaa-Yaa-|-Zaa-, from a polypeptide, preferentially when Yaa is Pro, provided Zaa is neither Pro nor hydroxyproline.</text>
        <dbReference type="EC" id="3.4.14.5"/>
    </reaction>
</comment>
<evidence type="ECO:0000256" key="16">
    <source>
        <dbReference type="ARBA" id="ARBA00022840"/>
    </source>
</evidence>
<dbReference type="GO" id="GO:0003676">
    <property type="term" value="F:nucleic acid binding"/>
    <property type="evidence" value="ECO:0007669"/>
    <property type="project" value="InterPro"/>
</dbReference>
<dbReference type="GO" id="GO:0005774">
    <property type="term" value="C:vacuolar membrane"/>
    <property type="evidence" value="ECO:0007669"/>
    <property type="project" value="UniProtKB-SubCell"/>
</dbReference>
<evidence type="ECO:0000256" key="20">
    <source>
        <dbReference type="SAM" id="SignalP"/>
    </source>
</evidence>
<evidence type="ECO:0000256" key="15">
    <source>
        <dbReference type="ARBA" id="ARBA00022825"/>
    </source>
</evidence>
<evidence type="ECO:0000256" key="7">
    <source>
        <dbReference type="ARBA" id="ARBA00014118"/>
    </source>
</evidence>
<keyword evidence="14" id="KW-0378">Hydrolase</keyword>
<dbReference type="PANTHER" id="PTHR11731:SF162">
    <property type="entry name" value="DIPEPTIDYL PEPTIDASE 4-RELATED"/>
    <property type="match status" value="1"/>
</dbReference>
<keyword evidence="8" id="KW-0031">Aminopeptidase</keyword>
<dbReference type="SMART" id="SM00487">
    <property type="entry name" value="DEXDc"/>
    <property type="match status" value="1"/>
</dbReference>
<dbReference type="GO" id="GO:0008236">
    <property type="term" value="F:serine-type peptidase activity"/>
    <property type="evidence" value="ECO:0007669"/>
    <property type="project" value="UniProtKB-KW"/>
</dbReference>
<dbReference type="NCBIfam" id="TIGR00614">
    <property type="entry name" value="recQ_fam"/>
    <property type="match status" value="1"/>
</dbReference>
<evidence type="ECO:0000256" key="14">
    <source>
        <dbReference type="ARBA" id="ARBA00022801"/>
    </source>
</evidence>
<dbReference type="Pfam" id="PF00271">
    <property type="entry name" value="Helicase_C"/>
    <property type="match status" value="1"/>
</dbReference>
<dbReference type="SMART" id="SM00490">
    <property type="entry name" value="HELICc"/>
    <property type="match status" value="1"/>
</dbReference>
<protein>
    <recommendedName>
        <fullName evidence="7">Probable dipeptidyl-aminopeptidase B</fullName>
        <ecNumber evidence="6">3.4.14.5</ecNumber>
    </recommendedName>
    <alternativeName>
        <fullName evidence="18">Dipeptidyl peptidase IV</fullName>
    </alternativeName>
</protein>
<dbReference type="EMBL" id="JAEMWZ010000541">
    <property type="protein sequence ID" value="KAG7112934.1"/>
    <property type="molecule type" value="Genomic_DNA"/>
</dbReference>
<evidence type="ECO:0000256" key="9">
    <source>
        <dbReference type="ARBA" id="ARBA00022525"/>
    </source>
</evidence>
<dbReference type="InterPro" id="IPR001375">
    <property type="entry name" value="Peptidase_S9_cat"/>
</dbReference>
<dbReference type="PANTHER" id="PTHR11731">
    <property type="entry name" value="PROTEASE FAMILY S9B,C DIPEPTIDYL-PEPTIDASE IV-RELATED"/>
    <property type="match status" value="1"/>
</dbReference>
<evidence type="ECO:0000259" key="22">
    <source>
        <dbReference type="PROSITE" id="PS51194"/>
    </source>
</evidence>
<dbReference type="PROSITE" id="PS51192">
    <property type="entry name" value="HELICASE_ATP_BIND_1"/>
    <property type="match status" value="1"/>
</dbReference>
<name>A0A8I3AJ25_VERLO</name>
<dbReference type="InterPro" id="IPR014001">
    <property type="entry name" value="Helicase_ATP-bd"/>
</dbReference>
<evidence type="ECO:0000256" key="12">
    <source>
        <dbReference type="ARBA" id="ARBA00022729"/>
    </source>
</evidence>
<keyword evidence="13" id="KW-0547">Nucleotide-binding</keyword>
<comment type="similarity">
    <text evidence="5">Belongs to the peptidase S9B family.</text>
</comment>
<dbReference type="InterPro" id="IPR050278">
    <property type="entry name" value="Serine_Prot_S9B/DPPIV"/>
</dbReference>
<dbReference type="InterPro" id="IPR001650">
    <property type="entry name" value="Helicase_C-like"/>
</dbReference>
<comment type="subcellular location">
    <subcellularLocation>
        <location evidence="4">Secreted</location>
    </subcellularLocation>
    <subcellularLocation>
        <location evidence="3">Vacuole membrane</location>
        <topology evidence="3">Single-pass type II membrane protein</topology>
    </subcellularLocation>
</comment>
<dbReference type="CDD" id="cd18018">
    <property type="entry name" value="DEXHc_RecQ4-like"/>
    <property type="match status" value="1"/>
</dbReference>
<evidence type="ECO:0000256" key="10">
    <source>
        <dbReference type="ARBA" id="ARBA00022554"/>
    </source>
</evidence>
<evidence type="ECO:0000256" key="8">
    <source>
        <dbReference type="ARBA" id="ARBA00022438"/>
    </source>
</evidence>
<keyword evidence="9" id="KW-0964">Secreted</keyword>
<dbReference type="InterPro" id="IPR011545">
    <property type="entry name" value="DEAD/DEAH_box_helicase_dom"/>
</dbReference>
<dbReference type="GO" id="GO:0004177">
    <property type="term" value="F:aminopeptidase activity"/>
    <property type="evidence" value="ECO:0007669"/>
    <property type="project" value="UniProtKB-KW"/>
</dbReference>
<dbReference type="InterPro" id="IPR002469">
    <property type="entry name" value="Peptidase_S9B_N"/>
</dbReference>
<keyword evidence="11" id="KW-0645">Protease</keyword>
<dbReference type="Pfam" id="PF00930">
    <property type="entry name" value="DPPIV_N"/>
    <property type="match status" value="1"/>
</dbReference>
<sequence length="1493" mass="166443">MARFLRAIAVAAALATSVSAIDPPRPPTQPVGGGERLITYQESRSGAFAASSRAVSWVDGTDDGRYIFANTAGLVFEDIVSGESETFVPASALPADYRDYWIRPDLKKVLFATNDTKQYRHSFFADYQILDVESGELTPLVADQAGDIQHAEFAPAGDAIAFVRGNNLYLNKGGDVTQVTNDGGPDLFHGVPDWVYEEEIFGDKKALWFSPDGEYVAYLSFDETGVETFTIPYYMDGQKTAPVYPRELDLRYPKVGTTNPTVKFSLLEVDSGESTTLEVDAFAADDLIIGEVAWDQEKVVRVDVEDRKSTTIRERDGSDGWLDNLLAIQFVGRLNGTCDPYYLDISDVSGWKHLYLYPVKGGEPIALTEGEFEVASVLKVDTKKRLIYFTSTERHSTERHLYSVSYPGGVKKALVDDTVPGYFGASFSAAGGFYILNYLGPNVPYQELYATNSTKPLRTITTNDALIAKIAQYKLPNITYFELEHPDGYSLNVMQRLPANFDSSKKYPVVFTPYGGPDAQEVHKRFQAINWRAYIASDPELEYITYTVDNRGTGWKGREFRATVASHLGRLEPLDQIWAAEQLIAEYDFIDAEHISIFGWSYGGFLAAKTLEENSGVFTSGLIVAPVTDWRFYDSMYTERYMKTSQMNPDGYNETAVTDTTGFKNLAGKAYIAHGTGDDNVHYQNTAALVDLLVGSAVPHAKFNWHAFTDSDHSIVYNGAGAFIYKVLTEALYAEKNRKGDPLKHQWSRKSVANAKFRKMADDYDSGDDLFDGVNEDAFLQSSQVQTSAKRPLNESDGNAVSRGPSDDNPSKRPRIGNSYTEDGSSSSSKLALATSILKDKFGYPAFRHEQAAAIERILHGENSLVVFPTGAGKSLCYQIPAIAFEAMDRETGDREEGDSGVTIIVSPLIALMKDQVDALRRRGIAAECIDSTKSWEQIQDINAALRSGKLRMIYCAPERLNNEMFVENMKYVRGGVRLLAVDEAHCISEWGHSFRPDYLKVARFVDEIKAEKVICLTATATPVVADDICNAFSISKDGVFRTSPYRPNLRLEAVAISKQEEKRDLLVAYLKKHKGSTLVYVTQQRQAEDLALELRKQGFKVQAFHAGMKTEEKTRIQDAFMASKVDIVVATIAFGMGIDKSDIRSIIHWDLSNTVEEYCQQVGRAGRDGKESHCMLYLCPEDLYVKEAFARGDLPSRQSLRGLLKDIFSPEVLSLSVGDTFKTSHHPQTTEFDIRMSPLSIIYAALELRFKLIRAITPEYSSYTFEANNVYYPRLKNDKSPEAAAILNNAKKAKKYHSIDPTAVSKSTGIRRNDLIKYLNMLNDMGCIKLKVSGVQNKYKILSKLPGTDREIDELVEKVYADLELREQQALDRTQQLIKLVTAKKCFALSLAQHFGMELPGQATQCGHCTFCVTKKAVELPAPARKPFDFEAAEKVLEATDVRDDPRFLARVAFGIKSPRVTRLGLDKKKIFASMAESDFEALLAEFTKVCR</sequence>
<dbReference type="GO" id="GO:0005576">
    <property type="term" value="C:extracellular region"/>
    <property type="evidence" value="ECO:0007669"/>
    <property type="project" value="UniProtKB-SubCell"/>
</dbReference>
<dbReference type="GO" id="GO:0006508">
    <property type="term" value="P:proteolysis"/>
    <property type="evidence" value="ECO:0007669"/>
    <property type="project" value="UniProtKB-KW"/>
</dbReference>
<dbReference type="FunFam" id="3.40.50.1820:FF:000003">
    <property type="entry name" value="Dipeptidyl peptidase 4"/>
    <property type="match status" value="1"/>
</dbReference>
<evidence type="ECO:0000256" key="13">
    <source>
        <dbReference type="ARBA" id="ARBA00022741"/>
    </source>
</evidence>
<dbReference type="Pfam" id="PF00326">
    <property type="entry name" value="Peptidase_S9"/>
    <property type="match status" value="1"/>
</dbReference>
<keyword evidence="16" id="KW-0067">ATP-binding</keyword>
<evidence type="ECO:0000256" key="11">
    <source>
        <dbReference type="ARBA" id="ARBA00022670"/>
    </source>
</evidence>
<evidence type="ECO:0000256" key="2">
    <source>
        <dbReference type="ARBA" id="ARBA00002218"/>
    </source>
</evidence>
<keyword evidence="10" id="KW-0926">Vacuole</keyword>
<evidence type="ECO:0000256" key="19">
    <source>
        <dbReference type="SAM" id="MobiDB-lite"/>
    </source>
</evidence>
<evidence type="ECO:0000313" key="24">
    <source>
        <dbReference type="Proteomes" id="UP000689129"/>
    </source>
</evidence>
<comment type="function">
    <text evidence="2">Type IV dipeptidyl-peptidase which removes N-terminal dipeptides sequentially from polypeptides having unsubstituted N-termini provided that the penultimate residue is proline.</text>
</comment>
<evidence type="ECO:0000256" key="6">
    <source>
        <dbReference type="ARBA" id="ARBA00012062"/>
    </source>
</evidence>
<dbReference type="GO" id="GO:0005524">
    <property type="term" value="F:ATP binding"/>
    <property type="evidence" value="ECO:0007669"/>
    <property type="project" value="UniProtKB-KW"/>
</dbReference>
<evidence type="ECO:0000256" key="3">
    <source>
        <dbReference type="ARBA" id="ARBA00004576"/>
    </source>
</evidence>
<dbReference type="GO" id="GO:0006310">
    <property type="term" value="P:DNA recombination"/>
    <property type="evidence" value="ECO:0007669"/>
    <property type="project" value="InterPro"/>
</dbReference>
<feature type="chain" id="PRO_5034706349" description="Probable dipeptidyl-aminopeptidase B" evidence="20">
    <location>
        <begin position="21"/>
        <end position="1493"/>
    </location>
</feature>
<keyword evidence="15" id="KW-0720">Serine protease</keyword>
<organism evidence="23 24">
    <name type="scientific">Verticillium longisporum</name>
    <name type="common">Verticillium dahliae var. longisporum</name>
    <dbReference type="NCBI Taxonomy" id="100787"/>
    <lineage>
        <taxon>Eukaryota</taxon>
        <taxon>Fungi</taxon>
        <taxon>Dikarya</taxon>
        <taxon>Ascomycota</taxon>
        <taxon>Pezizomycotina</taxon>
        <taxon>Sordariomycetes</taxon>
        <taxon>Hypocreomycetidae</taxon>
        <taxon>Glomerellales</taxon>
        <taxon>Plectosphaerellaceae</taxon>
        <taxon>Verticillium</taxon>
    </lineage>
</organism>
<evidence type="ECO:0000256" key="4">
    <source>
        <dbReference type="ARBA" id="ARBA00004613"/>
    </source>
</evidence>
<feature type="domain" description="Helicase C-terminal" evidence="22">
    <location>
        <begin position="1066"/>
        <end position="1217"/>
    </location>
</feature>
<dbReference type="EC" id="3.4.14.5" evidence="6"/>
<dbReference type="GO" id="GO:0008239">
    <property type="term" value="F:dipeptidyl-peptidase activity"/>
    <property type="evidence" value="ECO:0007669"/>
    <property type="project" value="UniProtKB-EC"/>
</dbReference>
<dbReference type="OrthoDB" id="10261556at2759"/>
<dbReference type="InterPro" id="IPR004589">
    <property type="entry name" value="DNA_helicase_ATP-dep_RecQ"/>
</dbReference>
<evidence type="ECO:0000256" key="17">
    <source>
        <dbReference type="ARBA" id="ARBA00023180"/>
    </source>
</evidence>
<keyword evidence="17" id="KW-0325">Glycoprotein</keyword>
<feature type="signal peptide" evidence="20">
    <location>
        <begin position="1"/>
        <end position="20"/>
    </location>
</feature>
<dbReference type="GO" id="GO:0005886">
    <property type="term" value="C:plasma membrane"/>
    <property type="evidence" value="ECO:0007669"/>
    <property type="project" value="TreeGrafter"/>
</dbReference>
<dbReference type="GO" id="GO:0004386">
    <property type="term" value="F:helicase activity"/>
    <property type="evidence" value="ECO:0007669"/>
    <property type="project" value="InterPro"/>
</dbReference>
<evidence type="ECO:0000256" key="18">
    <source>
        <dbReference type="ARBA" id="ARBA00030567"/>
    </source>
</evidence>
<proteinExistence type="inferred from homology"/>
<feature type="domain" description="Helicase ATP-binding" evidence="21">
    <location>
        <begin position="855"/>
        <end position="1039"/>
    </location>
</feature>
<evidence type="ECO:0000256" key="5">
    <source>
        <dbReference type="ARBA" id="ARBA00006150"/>
    </source>
</evidence>
<evidence type="ECO:0000313" key="23">
    <source>
        <dbReference type="EMBL" id="KAG7112934.1"/>
    </source>
</evidence>
<evidence type="ECO:0000256" key="1">
    <source>
        <dbReference type="ARBA" id="ARBA00001257"/>
    </source>
</evidence>
<reference evidence="23" key="1">
    <citation type="journal article" date="2021" name="Mol. Plant Pathol.">
        <title>A 20-kb lineage-specific genomic region tames virulence in pathogenic amphidiploid Verticillium longisporum.</title>
        <authorList>
            <person name="Harting R."/>
            <person name="Starke J."/>
            <person name="Kusch H."/>
            <person name="Poggeler S."/>
            <person name="Maurus I."/>
            <person name="Schluter R."/>
            <person name="Landesfeind M."/>
            <person name="Bulla I."/>
            <person name="Nowrousian M."/>
            <person name="de Jonge R."/>
            <person name="Stahlhut G."/>
            <person name="Hoff K.J."/>
            <person name="Asshauer K.P."/>
            <person name="Thurmer A."/>
            <person name="Stanke M."/>
            <person name="Daniel R."/>
            <person name="Morgenstern B."/>
            <person name="Thomma B.P.H.J."/>
            <person name="Kronstad J.W."/>
            <person name="Braus-Stromeyer S.A."/>
            <person name="Braus G.H."/>
        </authorList>
    </citation>
    <scope>NUCLEOTIDE SEQUENCE</scope>
    <source>
        <strain evidence="23">Vl32</strain>
    </source>
</reference>
<dbReference type="Proteomes" id="UP000689129">
    <property type="component" value="Unassembled WGS sequence"/>
</dbReference>
<gene>
    <name evidence="23" type="ORF">HYQ45_017059</name>
</gene>
<comment type="caution">
    <text evidence="23">The sequence shown here is derived from an EMBL/GenBank/DDBJ whole genome shotgun (WGS) entry which is preliminary data.</text>
</comment>
<accession>A0A8I3AJ25</accession>
<feature type="region of interest" description="Disordered" evidence="19">
    <location>
        <begin position="783"/>
        <end position="827"/>
    </location>
</feature>
<evidence type="ECO:0000259" key="21">
    <source>
        <dbReference type="PROSITE" id="PS51192"/>
    </source>
</evidence>